<keyword evidence="2" id="KW-0238">DNA-binding</keyword>
<dbReference type="GO" id="GO:0003677">
    <property type="term" value="F:DNA binding"/>
    <property type="evidence" value="ECO:0007669"/>
    <property type="project" value="UniProtKB-KW"/>
</dbReference>
<dbReference type="InterPro" id="IPR036388">
    <property type="entry name" value="WH-like_DNA-bd_sf"/>
</dbReference>
<dbReference type="EMBL" id="SDGV01000017">
    <property type="protein sequence ID" value="THB60833.1"/>
    <property type="molecule type" value="Genomic_DNA"/>
</dbReference>
<proteinExistence type="predicted"/>
<gene>
    <name evidence="5" type="ORF">ESZ54_07640</name>
</gene>
<keyword evidence="6" id="KW-1185">Reference proteome</keyword>
<accession>A0A4S3B5C6</accession>
<dbReference type="PROSITE" id="PS50995">
    <property type="entry name" value="HTH_MARR_2"/>
    <property type="match status" value="1"/>
</dbReference>
<dbReference type="Gene3D" id="1.10.10.10">
    <property type="entry name" value="Winged helix-like DNA-binding domain superfamily/Winged helix DNA-binding domain"/>
    <property type="match status" value="1"/>
</dbReference>
<dbReference type="AlphaFoldDB" id="A0A4S3B5C6"/>
<evidence type="ECO:0000256" key="1">
    <source>
        <dbReference type="ARBA" id="ARBA00023015"/>
    </source>
</evidence>
<comment type="caution">
    <text evidence="5">The sequence shown here is derived from an EMBL/GenBank/DDBJ whole genome shotgun (WGS) entry which is preliminary data.</text>
</comment>
<evidence type="ECO:0000256" key="2">
    <source>
        <dbReference type="ARBA" id="ARBA00023125"/>
    </source>
</evidence>
<dbReference type="SMART" id="SM00347">
    <property type="entry name" value="HTH_MARR"/>
    <property type="match status" value="1"/>
</dbReference>
<dbReference type="Proteomes" id="UP000310506">
    <property type="component" value="Unassembled WGS sequence"/>
</dbReference>
<keyword evidence="1" id="KW-0805">Transcription regulation</keyword>
<dbReference type="RefSeq" id="WP_136137080.1">
    <property type="nucleotide sequence ID" value="NZ_SDGV01000017.1"/>
</dbReference>
<evidence type="ECO:0000313" key="6">
    <source>
        <dbReference type="Proteomes" id="UP000310506"/>
    </source>
</evidence>
<dbReference type="PANTHER" id="PTHR42756:SF1">
    <property type="entry name" value="TRANSCRIPTIONAL REPRESSOR OF EMRAB OPERON"/>
    <property type="match status" value="1"/>
</dbReference>
<feature type="domain" description="HTH marR-type" evidence="4">
    <location>
        <begin position="1"/>
        <end position="137"/>
    </location>
</feature>
<keyword evidence="3" id="KW-0804">Transcription</keyword>
<protein>
    <submittedName>
        <fullName evidence="5">MarR family transcriptional regulator</fullName>
    </submittedName>
</protein>
<dbReference type="InterPro" id="IPR000835">
    <property type="entry name" value="HTH_MarR-typ"/>
</dbReference>
<organism evidence="5 6">
    <name type="scientific">Vagococcus silagei</name>
    <dbReference type="NCBI Taxonomy" id="2508885"/>
    <lineage>
        <taxon>Bacteria</taxon>
        <taxon>Bacillati</taxon>
        <taxon>Bacillota</taxon>
        <taxon>Bacilli</taxon>
        <taxon>Lactobacillales</taxon>
        <taxon>Enterococcaceae</taxon>
        <taxon>Vagococcus</taxon>
    </lineage>
</organism>
<sequence>MKSLGREIKKLSNEHFRFTNRYLIHHFPDHCSPMQTFFIHHIGKQTEPIFQKDLENWFNIRRSSASENLSQMENIGLIERVANQKDMRLKEIILTAEGEEYFQKTKTAFGELNRQLAKNLSESEIEMFYSVTEKMIENMKEEETI</sequence>
<reference evidence="5 6" key="1">
    <citation type="submission" date="2019-01" db="EMBL/GenBank/DDBJ databases">
        <title>Vagococcus silagei sp. nov. isolated from brewer's grain.</title>
        <authorList>
            <person name="Guu J.-R."/>
        </authorList>
    </citation>
    <scope>NUCLEOTIDE SEQUENCE [LARGE SCALE GENOMIC DNA]</scope>
    <source>
        <strain evidence="5 6">2B-2</strain>
    </source>
</reference>
<evidence type="ECO:0000259" key="4">
    <source>
        <dbReference type="PROSITE" id="PS50995"/>
    </source>
</evidence>
<dbReference type="InterPro" id="IPR036390">
    <property type="entry name" value="WH_DNA-bd_sf"/>
</dbReference>
<name>A0A4S3B5C6_9ENTE</name>
<evidence type="ECO:0000313" key="5">
    <source>
        <dbReference type="EMBL" id="THB60833.1"/>
    </source>
</evidence>
<dbReference type="PRINTS" id="PR00598">
    <property type="entry name" value="HTHMARR"/>
</dbReference>
<evidence type="ECO:0000256" key="3">
    <source>
        <dbReference type="ARBA" id="ARBA00023163"/>
    </source>
</evidence>
<dbReference type="Pfam" id="PF13463">
    <property type="entry name" value="HTH_27"/>
    <property type="match status" value="1"/>
</dbReference>
<dbReference type="PANTHER" id="PTHR42756">
    <property type="entry name" value="TRANSCRIPTIONAL REGULATOR, MARR"/>
    <property type="match status" value="1"/>
</dbReference>
<dbReference type="GO" id="GO:0003700">
    <property type="term" value="F:DNA-binding transcription factor activity"/>
    <property type="evidence" value="ECO:0007669"/>
    <property type="project" value="InterPro"/>
</dbReference>
<dbReference type="OrthoDB" id="384891at2"/>
<dbReference type="SUPFAM" id="SSF46785">
    <property type="entry name" value="Winged helix' DNA-binding domain"/>
    <property type="match status" value="1"/>
</dbReference>